<proteinExistence type="predicted"/>
<dbReference type="AlphaFoldDB" id="A0AAD1YT22"/>
<accession>A0AAD1YT22</accession>
<keyword evidence="2" id="KW-1185">Reference proteome</keyword>
<evidence type="ECO:0000313" key="2">
    <source>
        <dbReference type="Proteomes" id="UP000834106"/>
    </source>
</evidence>
<reference evidence="1" key="1">
    <citation type="submission" date="2023-05" db="EMBL/GenBank/DDBJ databases">
        <authorList>
            <person name="Huff M."/>
        </authorList>
    </citation>
    <scope>NUCLEOTIDE SEQUENCE</scope>
</reference>
<protein>
    <submittedName>
        <fullName evidence="1">Uncharacterized protein</fullName>
    </submittedName>
</protein>
<dbReference type="EMBL" id="OU503037">
    <property type="protein sequence ID" value="CAI9756064.1"/>
    <property type="molecule type" value="Genomic_DNA"/>
</dbReference>
<sequence>MPRVPRLQDEEDNDWIENGYKDTDGSLSAMIMMDLIVEKRVPTTVLMLVQMKLEEFLLLANLKAYLGGSYPTFSLVPVDTKNFLWERFQHEKLGKPTCIPSKQRRMRLRRQQVTNCVGVQSSPD</sequence>
<name>A0AAD1YT22_9LAMI</name>
<evidence type="ECO:0000313" key="1">
    <source>
        <dbReference type="EMBL" id="CAI9756064.1"/>
    </source>
</evidence>
<gene>
    <name evidence="1" type="ORF">FPE_LOCUS3494</name>
</gene>
<dbReference type="Proteomes" id="UP000834106">
    <property type="component" value="Chromosome 2"/>
</dbReference>
<organism evidence="1 2">
    <name type="scientific">Fraxinus pennsylvanica</name>
    <dbReference type="NCBI Taxonomy" id="56036"/>
    <lineage>
        <taxon>Eukaryota</taxon>
        <taxon>Viridiplantae</taxon>
        <taxon>Streptophyta</taxon>
        <taxon>Embryophyta</taxon>
        <taxon>Tracheophyta</taxon>
        <taxon>Spermatophyta</taxon>
        <taxon>Magnoliopsida</taxon>
        <taxon>eudicotyledons</taxon>
        <taxon>Gunneridae</taxon>
        <taxon>Pentapetalae</taxon>
        <taxon>asterids</taxon>
        <taxon>lamiids</taxon>
        <taxon>Lamiales</taxon>
        <taxon>Oleaceae</taxon>
        <taxon>Oleeae</taxon>
        <taxon>Fraxinus</taxon>
    </lineage>
</organism>